<evidence type="ECO:0000256" key="1">
    <source>
        <dbReference type="SAM" id="Phobius"/>
    </source>
</evidence>
<keyword evidence="1" id="KW-0812">Transmembrane</keyword>
<dbReference type="EMBL" id="JAVDVW010000001">
    <property type="protein sequence ID" value="MDR7098540.1"/>
    <property type="molecule type" value="Genomic_DNA"/>
</dbReference>
<evidence type="ECO:0000313" key="3">
    <source>
        <dbReference type="Proteomes" id="UP001267878"/>
    </source>
</evidence>
<reference evidence="2 3" key="1">
    <citation type="submission" date="2023-07" db="EMBL/GenBank/DDBJ databases">
        <title>Sorghum-associated microbial communities from plants grown in Nebraska, USA.</title>
        <authorList>
            <person name="Schachtman D."/>
        </authorList>
    </citation>
    <scope>NUCLEOTIDE SEQUENCE [LARGE SCALE GENOMIC DNA]</scope>
    <source>
        <strain evidence="2 3">BE187</strain>
    </source>
</reference>
<accession>A0ABU1VMI1</accession>
<gene>
    <name evidence="2" type="ORF">J2X04_000887</name>
</gene>
<name>A0ABU1VMI1_9GAMM</name>
<comment type="caution">
    <text evidence="2">The sequence shown here is derived from an EMBL/GenBank/DDBJ whole genome shotgun (WGS) entry which is preliminary data.</text>
</comment>
<protein>
    <submittedName>
        <fullName evidence="2">Uncharacterized protein</fullName>
    </submittedName>
</protein>
<sequence>MFNPFFGKTERMRRWSIAIAGAALMGWGLVLLLGPPLLGVSLYFIALSFRFLADWMNGTGPDDDDP</sequence>
<proteinExistence type="predicted"/>
<keyword evidence="3" id="KW-1185">Reference proteome</keyword>
<dbReference type="Proteomes" id="UP001267878">
    <property type="component" value="Unassembled WGS sequence"/>
</dbReference>
<keyword evidence="1" id="KW-0472">Membrane</keyword>
<evidence type="ECO:0000313" key="2">
    <source>
        <dbReference type="EMBL" id="MDR7098540.1"/>
    </source>
</evidence>
<feature type="transmembrane region" description="Helical" evidence="1">
    <location>
        <begin position="21"/>
        <end position="46"/>
    </location>
</feature>
<keyword evidence="1" id="KW-1133">Transmembrane helix</keyword>
<dbReference type="RefSeq" id="WP_310052539.1">
    <property type="nucleotide sequence ID" value="NZ_JAVDVW010000001.1"/>
</dbReference>
<organism evidence="2 3">
    <name type="scientific">Agrilutibacter niabensis</name>
    <dbReference type="NCBI Taxonomy" id="380628"/>
    <lineage>
        <taxon>Bacteria</taxon>
        <taxon>Pseudomonadati</taxon>
        <taxon>Pseudomonadota</taxon>
        <taxon>Gammaproteobacteria</taxon>
        <taxon>Lysobacterales</taxon>
        <taxon>Lysobacteraceae</taxon>
        <taxon>Agrilutibacter</taxon>
    </lineage>
</organism>